<keyword evidence="3" id="KW-1185">Reference proteome</keyword>
<accession>A0AAV9FAZ8</accession>
<dbReference type="SUPFAM" id="SSF52047">
    <property type="entry name" value="RNI-like"/>
    <property type="match status" value="2"/>
</dbReference>
<dbReference type="GO" id="GO:0031146">
    <property type="term" value="P:SCF-dependent proteasomal ubiquitin-dependent protein catabolic process"/>
    <property type="evidence" value="ECO:0007669"/>
    <property type="project" value="TreeGrafter"/>
</dbReference>
<dbReference type="EMBL" id="JAUJYO010000002">
    <property type="protein sequence ID" value="KAK1323036.1"/>
    <property type="molecule type" value="Genomic_DNA"/>
</dbReference>
<dbReference type="Pfam" id="PF00646">
    <property type="entry name" value="F-box"/>
    <property type="match status" value="1"/>
</dbReference>
<dbReference type="InterPro" id="IPR032675">
    <property type="entry name" value="LRR_dom_sf"/>
</dbReference>
<dbReference type="GO" id="GO:0019005">
    <property type="term" value="C:SCF ubiquitin ligase complex"/>
    <property type="evidence" value="ECO:0007669"/>
    <property type="project" value="TreeGrafter"/>
</dbReference>
<dbReference type="AlphaFoldDB" id="A0AAV9FAZ8"/>
<gene>
    <name evidence="2" type="ORF">QJS10_CPA02g01190</name>
</gene>
<name>A0AAV9FAZ8_ACOCL</name>
<organism evidence="2 3">
    <name type="scientific">Acorus calamus</name>
    <name type="common">Sweet flag</name>
    <dbReference type="NCBI Taxonomy" id="4465"/>
    <lineage>
        <taxon>Eukaryota</taxon>
        <taxon>Viridiplantae</taxon>
        <taxon>Streptophyta</taxon>
        <taxon>Embryophyta</taxon>
        <taxon>Tracheophyta</taxon>
        <taxon>Spermatophyta</taxon>
        <taxon>Magnoliopsida</taxon>
        <taxon>Liliopsida</taxon>
        <taxon>Acoraceae</taxon>
        <taxon>Acorus</taxon>
    </lineage>
</organism>
<reference evidence="2" key="2">
    <citation type="submission" date="2023-06" db="EMBL/GenBank/DDBJ databases">
        <authorList>
            <person name="Ma L."/>
            <person name="Liu K.-W."/>
            <person name="Li Z."/>
            <person name="Hsiao Y.-Y."/>
            <person name="Qi Y."/>
            <person name="Fu T."/>
            <person name="Tang G."/>
            <person name="Zhang D."/>
            <person name="Sun W.-H."/>
            <person name="Liu D.-K."/>
            <person name="Li Y."/>
            <person name="Chen G.-Z."/>
            <person name="Liu X.-D."/>
            <person name="Liao X.-Y."/>
            <person name="Jiang Y.-T."/>
            <person name="Yu X."/>
            <person name="Hao Y."/>
            <person name="Huang J."/>
            <person name="Zhao X.-W."/>
            <person name="Ke S."/>
            <person name="Chen Y.-Y."/>
            <person name="Wu W.-L."/>
            <person name="Hsu J.-L."/>
            <person name="Lin Y.-F."/>
            <person name="Huang M.-D."/>
            <person name="Li C.-Y."/>
            <person name="Huang L."/>
            <person name="Wang Z.-W."/>
            <person name="Zhao X."/>
            <person name="Zhong W.-Y."/>
            <person name="Peng D.-H."/>
            <person name="Ahmad S."/>
            <person name="Lan S."/>
            <person name="Zhang J.-S."/>
            <person name="Tsai W.-C."/>
            <person name="Van De Peer Y."/>
            <person name="Liu Z.-J."/>
        </authorList>
    </citation>
    <scope>NUCLEOTIDE SEQUENCE</scope>
    <source>
        <strain evidence="2">CP</strain>
        <tissue evidence="2">Leaves</tissue>
    </source>
</reference>
<dbReference type="PANTHER" id="PTHR13318">
    <property type="entry name" value="PARTNER OF PAIRED, ISOFORM B-RELATED"/>
    <property type="match status" value="1"/>
</dbReference>
<proteinExistence type="predicted"/>
<feature type="domain" description="F-box" evidence="1">
    <location>
        <begin position="11"/>
        <end position="49"/>
    </location>
</feature>
<evidence type="ECO:0000313" key="2">
    <source>
        <dbReference type="EMBL" id="KAK1323036.1"/>
    </source>
</evidence>
<protein>
    <recommendedName>
        <fullName evidence="1">F-box domain-containing protein</fullName>
    </recommendedName>
</protein>
<dbReference type="InterPro" id="IPR006553">
    <property type="entry name" value="Leu-rich_rpt_Cys-con_subtyp"/>
</dbReference>
<dbReference type="Gene3D" id="3.80.10.10">
    <property type="entry name" value="Ribonuclease Inhibitor"/>
    <property type="match status" value="2"/>
</dbReference>
<dbReference type="PANTHER" id="PTHR13318:SF106">
    <property type="entry name" value="F-BOX_LRR-REPEAT PROTEIN 2"/>
    <property type="match status" value="1"/>
</dbReference>
<dbReference type="Pfam" id="PF13516">
    <property type="entry name" value="LRR_6"/>
    <property type="match status" value="2"/>
</dbReference>
<evidence type="ECO:0000313" key="3">
    <source>
        <dbReference type="Proteomes" id="UP001180020"/>
    </source>
</evidence>
<reference evidence="2" key="1">
    <citation type="journal article" date="2023" name="Nat. Commun.">
        <title>Diploid and tetraploid genomes of Acorus and the evolution of monocots.</title>
        <authorList>
            <person name="Ma L."/>
            <person name="Liu K.W."/>
            <person name="Li Z."/>
            <person name="Hsiao Y.Y."/>
            <person name="Qi Y."/>
            <person name="Fu T."/>
            <person name="Tang G.D."/>
            <person name="Zhang D."/>
            <person name="Sun W.H."/>
            <person name="Liu D.K."/>
            <person name="Li Y."/>
            <person name="Chen G.Z."/>
            <person name="Liu X.D."/>
            <person name="Liao X.Y."/>
            <person name="Jiang Y.T."/>
            <person name="Yu X."/>
            <person name="Hao Y."/>
            <person name="Huang J."/>
            <person name="Zhao X.W."/>
            <person name="Ke S."/>
            <person name="Chen Y.Y."/>
            <person name="Wu W.L."/>
            <person name="Hsu J.L."/>
            <person name="Lin Y.F."/>
            <person name="Huang M.D."/>
            <person name="Li C.Y."/>
            <person name="Huang L."/>
            <person name="Wang Z.W."/>
            <person name="Zhao X."/>
            <person name="Zhong W.Y."/>
            <person name="Peng D.H."/>
            <person name="Ahmad S."/>
            <person name="Lan S."/>
            <person name="Zhang J.S."/>
            <person name="Tsai W.C."/>
            <person name="Van de Peer Y."/>
            <person name="Liu Z.J."/>
        </authorList>
    </citation>
    <scope>NUCLEOTIDE SEQUENCE</scope>
    <source>
        <strain evidence="2">CP</strain>
    </source>
</reference>
<dbReference type="InterPro" id="IPR001611">
    <property type="entry name" value="Leu-rich_rpt"/>
</dbReference>
<comment type="caution">
    <text evidence="2">The sequence shown here is derived from an EMBL/GenBank/DDBJ whole genome shotgun (WGS) entry which is preliminary data.</text>
</comment>
<evidence type="ECO:0000259" key="1">
    <source>
        <dbReference type="Pfam" id="PF00646"/>
    </source>
</evidence>
<dbReference type="InterPro" id="IPR001810">
    <property type="entry name" value="F-box_dom"/>
</dbReference>
<sequence length="546" mass="61473">MNPPNETNVRWDSLPEELWDYILQRIEEDHFESISLTCKLFLSITDRLRTTLTISNNAVAVSVLRRCRNIKRINLHPRFRDDLVSLIHDISTSGLPIETLDLSKQMRFPSQGLLKVRETLGKTLKTLICQNIRSFSDEDLVVISESFPALEELDISTFRYVERHYHCRSFRVTHVTDAGIKALASNLARLRKINVSGFHAISEASLSALQSNCVDLSEVHMLNCRMIFKNGIASVAQRPSLVFTDARALKRLHICHSILSDNDLLSIAELSLPLREFRVPYCSGFSLTGLGPLLQAHPSLTHLDLKGCEFLTDESMVLLAQNLCKLTHIVLSDSRLTEFTFMCLVKCCPLLVELQMINTDLGTCKDLCFRFMKSSPIRSLNVTCNNNFNDETLIQISYVCPELRTVDLSHSRGVSERGLIQLGLNCPHIRSLDVSYCGKVTGLGLVGFRKLVTLRAMNSGIGDEGLAMAVQGCGGRLRAVNLEFTKVTEYGVIVMVTGYPRLKEIKVRGKKLNRVLECEGWRQRQKYSSFIRFGGDSSGLLKRTTK</sequence>
<dbReference type="Proteomes" id="UP001180020">
    <property type="component" value="Unassembled WGS sequence"/>
</dbReference>
<dbReference type="SMART" id="SM00367">
    <property type="entry name" value="LRR_CC"/>
    <property type="match status" value="8"/>
</dbReference>